<evidence type="ECO:0000256" key="1">
    <source>
        <dbReference type="SAM" id="SignalP"/>
    </source>
</evidence>
<organism evidence="2 3">
    <name type="scientific">Sorangium cellulosum</name>
    <name type="common">Polyangium cellulosum</name>
    <dbReference type="NCBI Taxonomy" id="56"/>
    <lineage>
        <taxon>Bacteria</taxon>
        <taxon>Pseudomonadati</taxon>
        <taxon>Myxococcota</taxon>
        <taxon>Polyangia</taxon>
        <taxon>Polyangiales</taxon>
        <taxon>Polyangiaceae</taxon>
        <taxon>Sorangium</taxon>
    </lineage>
</organism>
<gene>
    <name evidence="2" type="ORF">BE15_14360</name>
</gene>
<feature type="signal peptide" evidence="1">
    <location>
        <begin position="1"/>
        <end position="30"/>
    </location>
</feature>
<sequence length="217" mass="23933">MRLSVRISAVAAVAWAMLTSGLLVEGTAHGAATPAMMELRPWWDAHREANNACKARRERFVGGFYGYAFGQPQAICIPKGESTTGGEELALLYVANQSEIDRHEGGFRDLTQVEWARAARIAQAVCSSVGHTAGLFTGEQEPGKSYSLVCKSGRTRRVTARRSDLRQDLGDLNTVDWWKPMVVAAGYCGERWIGFTGFFNGIQTQDSYEIICVPYFK</sequence>
<feature type="chain" id="PRO_5007567251" description="Secreted protein" evidence="1">
    <location>
        <begin position="31"/>
        <end position="217"/>
    </location>
</feature>
<proteinExistence type="predicted"/>
<name>A0A150QR06_SORCE</name>
<reference evidence="2 3" key="1">
    <citation type="submission" date="2014-02" db="EMBL/GenBank/DDBJ databases">
        <title>The small core and large imbalanced accessory genome model reveals a collaborative survival strategy of Sorangium cellulosum strains in nature.</title>
        <authorList>
            <person name="Han K."/>
            <person name="Peng R."/>
            <person name="Blom J."/>
            <person name="Li Y.-Z."/>
        </authorList>
    </citation>
    <scope>NUCLEOTIDE SEQUENCE [LARGE SCALE GENOMIC DNA]</scope>
    <source>
        <strain evidence="2 3">So0008-312</strain>
    </source>
</reference>
<evidence type="ECO:0000313" key="2">
    <source>
        <dbReference type="EMBL" id="KYF70447.1"/>
    </source>
</evidence>
<protein>
    <recommendedName>
        <fullName evidence="4">Secreted protein</fullName>
    </recommendedName>
</protein>
<accession>A0A150QR06</accession>
<evidence type="ECO:0000313" key="3">
    <source>
        <dbReference type="Proteomes" id="UP000075260"/>
    </source>
</evidence>
<keyword evidence="1" id="KW-0732">Signal</keyword>
<evidence type="ECO:0008006" key="4">
    <source>
        <dbReference type="Google" id="ProtNLM"/>
    </source>
</evidence>
<dbReference type="EMBL" id="JEMA01000398">
    <property type="protein sequence ID" value="KYF70447.1"/>
    <property type="molecule type" value="Genomic_DNA"/>
</dbReference>
<dbReference type="AlphaFoldDB" id="A0A150QR06"/>
<dbReference type="Proteomes" id="UP000075260">
    <property type="component" value="Unassembled WGS sequence"/>
</dbReference>
<comment type="caution">
    <text evidence="2">The sequence shown here is derived from an EMBL/GenBank/DDBJ whole genome shotgun (WGS) entry which is preliminary data.</text>
</comment>